<keyword evidence="8" id="KW-0496">Mitochondrion</keyword>
<comment type="similarity">
    <text evidence="2 11">Belongs to the mitochondrial carrier (TC 2.A.29) family.</text>
</comment>
<dbReference type="AlphaFoldDB" id="A0A438NDU8"/>
<reference evidence="12 13" key="1">
    <citation type="submission" date="2017-03" db="EMBL/GenBank/DDBJ databases">
        <title>Genomes of endolithic fungi from Antarctica.</title>
        <authorList>
            <person name="Coleine C."/>
            <person name="Masonjones S."/>
            <person name="Stajich J.E."/>
        </authorList>
    </citation>
    <scope>NUCLEOTIDE SEQUENCE [LARGE SCALE GENOMIC DNA]</scope>
    <source>
        <strain evidence="12 13">CCFEE 6314</strain>
    </source>
</reference>
<feature type="repeat" description="Solcar" evidence="10">
    <location>
        <begin position="31"/>
        <end position="117"/>
    </location>
</feature>
<dbReference type="GO" id="GO:0006843">
    <property type="term" value="P:mitochondrial citrate transmembrane transport"/>
    <property type="evidence" value="ECO:0007669"/>
    <property type="project" value="TreeGrafter"/>
</dbReference>
<evidence type="ECO:0000256" key="9">
    <source>
        <dbReference type="ARBA" id="ARBA00023136"/>
    </source>
</evidence>
<sequence>MVVTSPILVSAQVPTAPLQDHHSPVQKRKPIPPAVSFIAGGVAGGVEAAATYPFEFAKTRVQLANKGPVPTNPLSVIAQVVRNDGIRAVYTGCSTLILGTTFKASIRFLSFDSIKNLLVDSKGQLSPLRGLGAGMVAGCVESIVAVTPTERLKTALIDDAKGPKRFNGGVQAALTILREGGIRGMYRGLVSTTAKQSATSAVRMGSYNMLRESGKRFNLPNNSVTTFGIGAVAGVMTVYATQPLDTIKTRTQSARGASTSEAIRDIFQTGGVKGFWSGSTMRLGRLVLSGGIVFTVYEQVASILAPSSGGW</sequence>
<dbReference type="PANTHER" id="PTHR45788">
    <property type="entry name" value="SUCCINATE/FUMARATE MITOCHONDRIAL TRANSPORTER-RELATED"/>
    <property type="match status" value="1"/>
</dbReference>
<keyword evidence="6" id="KW-0999">Mitochondrion inner membrane</keyword>
<dbReference type="Proteomes" id="UP000288859">
    <property type="component" value="Unassembled WGS sequence"/>
</dbReference>
<name>A0A438NDU8_EXOME</name>
<comment type="subcellular location">
    <subcellularLocation>
        <location evidence="1">Mitochondrion inner membrane</location>
        <topology evidence="1">Multi-pass membrane protein</topology>
    </subcellularLocation>
</comment>
<protein>
    <submittedName>
        <fullName evidence="12">Uncharacterized protein</fullName>
    </submittedName>
</protein>
<dbReference type="PROSITE" id="PS50920">
    <property type="entry name" value="SOLCAR"/>
    <property type="match status" value="3"/>
</dbReference>
<evidence type="ECO:0000256" key="11">
    <source>
        <dbReference type="RuleBase" id="RU000488"/>
    </source>
</evidence>
<dbReference type="GO" id="GO:0071913">
    <property type="term" value="F:citrate secondary active transmembrane transporter activity"/>
    <property type="evidence" value="ECO:0007669"/>
    <property type="project" value="TreeGrafter"/>
</dbReference>
<evidence type="ECO:0000256" key="8">
    <source>
        <dbReference type="ARBA" id="ARBA00023128"/>
    </source>
</evidence>
<dbReference type="PANTHER" id="PTHR45788:SF3">
    <property type="entry name" value="TRICARBOXYLATE TRANSPORT PROTEIN"/>
    <property type="match status" value="1"/>
</dbReference>
<feature type="repeat" description="Solcar" evidence="10">
    <location>
        <begin position="125"/>
        <end position="213"/>
    </location>
</feature>
<accession>A0A438NDU8</accession>
<keyword evidence="3 11" id="KW-0813">Transport</keyword>
<evidence type="ECO:0000256" key="5">
    <source>
        <dbReference type="ARBA" id="ARBA00022737"/>
    </source>
</evidence>
<evidence type="ECO:0000256" key="1">
    <source>
        <dbReference type="ARBA" id="ARBA00004448"/>
    </source>
</evidence>
<dbReference type="VEuPathDB" id="FungiDB:PV10_00007"/>
<evidence type="ECO:0000256" key="10">
    <source>
        <dbReference type="PROSITE-ProRule" id="PRU00282"/>
    </source>
</evidence>
<dbReference type="InterPro" id="IPR023395">
    <property type="entry name" value="MCP_dom_sf"/>
</dbReference>
<evidence type="ECO:0000256" key="7">
    <source>
        <dbReference type="ARBA" id="ARBA00022989"/>
    </source>
</evidence>
<evidence type="ECO:0000313" key="13">
    <source>
        <dbReference type="Proteomes" id="UP000288859"/>
    </source>
</evidence>
<organism evidence="12 13">
    <name type="scientific">Exophiala mesophila</name>
    <name type="common">Black yeast-like fungus</name>
    <dbReference type="NCBI Taxonomy" id="212818"/>
    <lineage>
        <taxon>Eukaryota</taxon>
        <taxon>Fungi</taxon>
        <taxon>Dikarya</taxon>
        <taxon>Ascomycota</taxon>
        <taxon>Pezizomycotina</taxon>
        <taxon>Eurotiomycetes</taxon>
        <taxon>Chaetothyriomycetidae</taxon>
        <taxon>Chaetothyriales</taxon>
        <taxon>Herpotrichiellaceae</taxon>
        <taxon>Exophiala</taxon>
    </lineage>
</organism>
<dbReference type="EMBL" id="NAJM01000006">
    <property type="protein sequence ID" value="RVX73825.1"/>
    <property type="molecule type" value="Genomic_DNA"/>
</dbReference>
<keyword evidence="9 10" id="KW-0472">Membrane</keyword>
<dbReference type="OrthoDB" id="44467at2759"/>
<dbReference type="InterPro" id="IPR018108">
    <property type="entry name" value="MCP_transmembrane"/>
</dbReference>
<keyword evidence="7" id="KW-1133">Transmembrane helix</keyword>
<proteinExistence type="inferred from homology"/>
<keyword evidence="5" id="KW-0677">Repeat</keyword>
<dbReference type="GO" id="GO:0005743">
    <property type="term" value="C:mitochondrial inner membrane"/>
    <property type="evidence" value="ECO:0007669"/>
    <property type="project" value="UniProtKB-SubCell"/>
</dbReference>
<keyword evidence="4 10" id="KW-0812">Transmembrane</keyword>
<evidence type="ECO:0000256" key="6">
    <source>
        <dbReference type="ARBA" id="ARBA00022792"/>
    </source>
</evidence>
<evidence type="ECO:0000256" key="2">
    <source>
        <dbReference type="ARBA" id="ARBA00006375"/>
    </source>
</evidence>
<evidence type="ECO:0000256" key="4">
    <source>
        <dbReference type="ARBA" id="ARBA00022692"/>
    </source>
</evidence>
<dbReference type="InterPro" id="IPR049563">
    <property type="entry name" value="TXTP-like"/>
</dbReference>
<comment type="caution">
    <text evidence="12">The sequence shown here is derived from an EMBL/GenBank/DDBJ whole genome shotgun (WGS) entry which is preliminary data.</text>
</comment>
<dbReference type="SUPFAM" id="SSF103506">
    <property type="entry name" value="Mitochondrial carrier"/>
    <property type="match status" value="1"/>
</dbReference>
<dbReference type="Gene3D" id="1.50.40.10">
    <property type="entry name" value="Mitochondrial carrier domain"/>
    <property type="match status" value="1"/>
</dbReference>
<evidence type="ECO:0000256" key="3">
    <source>
        <dbReference type="ARBA" id="ARBA00022448"/>
    </source>
</evidence>
<evidence type="ECO:0000313" key="12">
    <source>
        <dbReference type="EMBL" id="RVX73825.1"/>
    </source>
</evidence>
<gene>
    <name evidence="12" type="ORF">B0A52_02715</name>
</gene>
<feature type="repeat" description="Solcar" evidence="10">
    <location>
        <begin position="221"/>
        <end position="303"/>
    </location>
</feature>
<dbReference type="InterPro" id="IPR002067">
    <property type="entry name" value="MCP"/>
</dbReference>
<dbReference type="Pfam" id="PF00153">
    <property type="entry name" value="Mito_carr"/>
    <property type="match status" value="3"/>
</dbReference>
<dbReference type="PRINTS" id="PR00926">
    <property type="entry name" value="MITOCARRIER"/>
</dbReference>